<dbReference type="EMBL" id="AOIT01000010">
    <property type="protein sequence ID" value="ELZ26015.1"/>
    <property type="molecule type" value="Genomic_DNA"/>
</dbReference>
<feature type="compositionally biased region" description="Polar residues" evidence="1">
    <location>
        <begin position="1"/>
        <end position="15"/>
    </location>
</feature>
<protein>
    <submittedName>
        <fullName evidence="2">Uncharacterized protein</fullName>
    </submittedName>
</protein>
<accession>M0CRZ5</accession>
<feature type="region of interest" description="Disordered" evidence="1">
    <location>
        <begin position="1"/>
        <end position="28"/>
    </location>
</feature>
<keyword evidence="3" id="KW-1185">Reference proteome</keyword>
<comment type="caution">
    <text evidence="2">The sequence shown here is derived from an EMBL/GenBank/DDBJ whole genome shotgun (WGS) entry which is preliminary data.</text>
</comment>
<evidence type="ECO:0000313" key="3">
    <source>
        <dbReference type="Proteomes" id="UP000011615"/>
    </source>
</evidence>
<organism evidence="2 3">
    <name type="scientific">Natrinema limicola JCM 13563</name>
    <dbReference type="NCBI Taxonomy" id="1230457"/>
    <lineage>
        <taxon>Archaea</taxon>
        <taxon>Methanobacteriati</taxon>
        <taxon>Methanobacteriota</taxon>
        <taxon>Stenosarchaea group</taxon>
        <taxon>Halobacteria</taxon>
        <taxon>Halobacteriales</taxon>
        <taxon>Natrialbaceae</taxon>
        <taxon>Natrinema</taxon>
    </lineage>
</organism>
<dbReference type="RefSeq" id="WP_008009027.1">
    <property type="nucleotide sequence ID" value="NZ_AOIT01000010.1"/>
</dbReference>
<evidence type="ECO:0000256" key="1">
    <source>
        <dbReference type="SAM" id="MobiDB-lite"/>
    </source>
</evidence>
<dbReference type="STRING" id="1230457.C476_01152"/>
<gene>
    <name evidence="2" type="ORF">C476_01152</name>
</gene>
<reference evidence="2 3" key="1">
    <citation type="journal article" date="2014" name="PLoS Genet.">
        <title>Phylogenetically driven sequencing of extremely halophilic archaea reveals strategies for static and dynamic osmo-response.</title>
        <authorList>
            <person name="Becker E.A."/>
            <person name="Seitzer P.M."/>
            <person name="Tritt A."/>
            <person name="Larsen D."/>
            <person name="Krusor M."/>
            <person name="Yao A.I."/>
            <person name="Wu D."/>
            <person name="Madern D."/>
            <person name="Eisen J.A."/>
            <person name="Darling A.E."/>
            <person name="Facciotti M.T."/>
        </authorList>
    </citation>
    <scope>NUCLEOTIDE SEQUENCE [LARGE SCALE GENOMIC DNA]</scope>
    <source>
        <strain evidence="2 3">JCM 13563</strain>
    </source>
</reference>
<dbReference type="Proteomes" id="UP000011615">
    <property type="component" value="Unassembled WGS sequence"/>
</dbReference>
<evidence type="ECO:0000313" key="2">
    <source>
        <dbReference type="EMBL" id="ELZ26015.1"/>
    </source>
</evidence>
<dbReference type="AlphaFoldDB" id="M0CRZ5"/>
<dbReference type="PATRIC" id="fig|1230457.4.peg.224"/>
<name>M0CRZ5_9EURY</name>
<proteinExistence type="predicted"/>
<sequence>MTTTLPTTRRSQHGSSAPPRSPSKQAGNVVAAPDAHVSLLEVDELIVAAFENRLLIAPRSEYAMWLIACAIGTLSNTSDNTSHAGYAQVVSPTVVCQ</sequence>